<dbReference type="EMBL" id="GL378354">
    <property type="protein sequence ID" value="EFJ45840.1"/>
    <property type="molecule type" value="Genomic_DNA"/>
</dbReference>
<feature type="compositionally biased region" description="Low complexity" evidence="1">
    <location>
        <begin position="2987"/>
        <end position="2996"/>
    </location>
</feature>
<feature type="compositionally biased region" description="Gly residues" evidence="1">
    <location>
        <begin position="2790"/>
        <end position="2807"/>
    </location>
</feature>
<feature type="compositionally biased region" description="Polar residues" evidence="1">
    <location>
        <begin position="1397"/>
        <end position="1413"/>
    </location>
</feature>
<feature type="region of interest" description="Disordered" evidence="1">
    <location>
        <begin position="1015"/>
        <end position="1085"/>
    </location>
</feature>
<dbReference type="Gene3D" id="3.30.70.1230">
    <property type="entry name" value="Nucleotide cyclase"/>
    <property type="match status" value="4"/>
</dbReference>
<dbReference type="InterPro" id="IPR001054">
    <property type="entry name" value="A/G_cyclase"/>
</dbReference>
<feature type="signal peptide" evidence="3">
    <location>
        <begin position="1"/>
        <end position="20"/>
    </location>
</feature>
<feature type="compositionally biased region" description="Gly residues" evidence="1">
    <location>
        <begin position="1243"/>
        <end position="1257"/>
    </location>
</feature>
<feature type="region of interest" description="Disordered" evidence="1">
    <location>
        <begin position="2618"/>
        <end position="2702"/>
    </location>
</feature>
<feature type="compositionally biased region" description="Polar residues" evidence="1">
    <location>
        <begin position="2051"/>
        <end position="2069"/>
    </location>
</feature>
<feature type="region of interest" description="Disordered" evidence="1">
    <location>
        <begin position="2984"/>
        <end position="3032"/>
    </location>
</feature>
<feature type="compositionally biased region" description="Low complexity" evidence="1">
    <location>
        <begin position="2280"/>
        <end position="2292"/>
    </location>
</feature>
<evidence type="ECO:0000256" key="3">
    <source>
        <dbReference type="SAM" id="SignalP"/>
    </source>
</evidence>
<feature type="compositionally biased region" description="Gly residues" evidence="1">
    <location>
        <begin position="674"/>
        <end position="690"/>
    </location>
</feature>
<dbReference type="KEGG" id="vcn:VOLCADRAFT_118195"/>
<feature type="compositionally biased region" description="Gly residues" evidence="1">
    <location>
        <begin position="2091"/>
        <end position="2101"/>
    </location>
</feature>
<feature type="compositionally biased region" description="Gly residues" evidence="1">
    <location>
        <begin position="2625"/>
        <end position="2639"/>
    </location>
</feature>
<feature type="region of interest" description="Disordered" evidence="1">
    <location>
        <begin position="3050"/>
        <end position="3087"/>
    </location>
</feature>
<feature type="region of interest" description="Disordered" evidence="1">
    <location>
        <begin position="1576"/>
        <end position="1655"/>
    </location>
</feature>
<feature type="region of interest" description="Disordered" evidence="1">
    <location>
        <begin position="1671"/>
        <end position="1691"/>
    </location>
</feature>
<keyword evidence="2" id="KW-0812">Transmembrane</keyword>
<dbReference type="Pfam" id="PF00211">
    <property type="entry name" value="Guanylate_cyc"/>
    <property type="match status" value="1"/>
</dbReference>
<sequence length="3087" mass="303604">MLLLLLLLLQLLLVVHGASASPTQIDKACLGSTDSSAVAAAAAAVAACLERRKALAVQSPADDLPPSPAPAAVQPLLSLPPLPLPPLPSPKAGVQGPSGEPGASGFKSALWAVLAVAGVLLVALAVVLYKYRRLQRRHIQERGAQRAPGVGPMTTLLITDIANSTGLWESLPEEVMDQALKLHHACLRALLQRFNGYESATEGDSFILAFHYPADAAKFALSAQFQLMDVMWPAEVLAHPDGQEVWVVPRSAELANAGSLHSIYNTMSSSLHAEFGGGGGGGGGSMSVQRSSAGRMISAAATAAASGAIQRSSDIGFSGYGDGGGGGGGFLRASWTGRAKSVKVLVPAGPHSAGVATPGAVRSAEVERLSASEVDTEDLTYGGDGRTGSGLLRSFTSRMSTMLGLVPASGGGGGGAGGGRPSSRMGRFLRISAASVAVKSPEDYRPQSLQGFSDRQVMPRLPASASHRRRAPGAVGGDGASVDTGRADLPPDVMRSKSFGGRILAGGVLPTPRLGSAAVAGARSGSSHSAGAAGALPLTTSTPTGSFTSGARSLLRQALSFNWRQGSFHSRSRAAAAAVSVSAAAAAGNAAPGVTTATTATNTTTCSAALPPSSPASPIGSRCTGSYSHLPRIEDPAAAAAEAGFPEGAARRITAEGGGPLSSREGSAGSVTTGAGGVSTGSSSKGGGLFRNGLLRLGRGSGAVNRSTLSPSGTLRTAKGGLVATSGPTALALAMSSDGRLRGAAARGSSSGGGAPSHSTAAASSQGASQSTAARSSPTAATGGHQRNRRSRTHGLYGDVVAGVGYGRGGAVQPRLPSSYDGTFRGSAVKRFAAAAEAAATAAGTMTDGSAGGVSASQAAAFTTAYESEITTGAMFASIVAAGSSNASAAMVMDVLEAASAAGDSGTQHAEVHRPPAPRVPQFRSALLLEDGRGDGRGPSMTTIQQAYLRRSSAPPNICRGTATVGTATAAADMPESPPPPLALPAAAEAYGAAGGGGTSNMTAANANAAAGVDEPAAGGGMSRSGGGSSDGGGDRGATSGASSRQRLREMLCRRPAGGADGTPSLERPSPVMTHNQLYGTDADSDTHVRLNSSSLPVSNSIKLLLEDVQLLETCGAVMKTGRPAEPGMLSAATAEEDVAAAADAGGAASAADATAAAPAAAAVEEVEATAVGSSPLRISLENVGTASCRDGPDTTSGTIAAGSESMGISSSCGVAVGGPRSFSLMQSRAAGSSPRVISPTSGGAGGASGGSGGSGGGASLSAALARLMRARGRDVRVYSSSAVRSGGPDGDNNSSCGGSRGGSLAPIQEPNATAKHPHSQRPFPTLYRRHIRASSGGIFEDSAPLPQAATLAADGESAAGGSASAGQLSVIGIGSGGGGIGSCSRGFGGGAAMSPATGQSPSASRTGSMTVGSVSQTLARGWSRANGLVRQLTRDRSVSRAARRSATGNLSLDMSLHGGGGGGGGSGAASGLMVAAANAFLVASDVDADSGAELSAIGILADGLRSRAAGASASGAVSKLHAVLMPTATGSAGAGSGDEAPGSGGEVEAVGRGRHCLSARMVTIDLGAALAAVTDEETGAAPPSASTSARLADPPGPLPPPPPPRSGPRSASRLSASQLFAMAGGGGGNGRGGGGGGGGPASAPPLVLPMPLSSGPASRRISFLGLGLGPRSRTAERRSSATEEWQGSQGEASGAWAAVVGSRASAGVGAGGGGAHSQPLSALVVECRSWKERCREEWPLAMRPAPPARCAYRGLRVRMGLHTGITTASDVTFNPTTSHMAYGGTAMKVAKAVGDAAAGGMILMSQPTFQALVPVMLELPGSPQAVFSGESDLDLGTDSAHYCLYQLVHRELLGTEDAPTGACAISFMHVASASMLVAELGQPGVEALQQFKSIATGLCSRCGGYVVEASEGLCLAAFRHAAAALVWALASREALATHPWSAEVNAATGRMTYRGKVMNRTSRIAHKATSEQILCSKDAWDAVEASLQRMVDEIHEEQRREQEAMREAAAAAQRAAATTSSTVEADGDDGYGDVDMVSELGTGGGGGPGSATNSLRAMSPVATPSSRRLPSGGGGGGGGSKHTSPASAGRGAGGGGGGGKQANAGRRSGGSGGSKPGSAPSSARSDMSQITAAGASTSGAAAAAAAAGRIPSITVHAVSGGGGSGIAGTRGSSAPSATGILAAAAAAAAARSPSLPSPHQPLLRIGSFPLAMPLASGLAHSPSMVAVGGSGTPVGFASSGAPLTIAASTTPNLHLALRSTASEVAASRAARDSSGDGEAATAAAAAAATPASPGLVGSGSGGGDDGHVSVPAPPPPSVRWQALSRLVGPKVPLPPAKSLKGVREEMKLFEVFWGDEEQQRSPASNAGGVGVGVGVSSDQECGRRSDGGGGNGDSQRHARADVTSRGSGLGVATNAVEAAAAAQQQQQQPGAVVRDGLAGVAAAAAERGDTWLAGARGYLPKLPAVGTGSSPFTSTAGAAVAAVAAAAAASASSASSALPLAAQPVMLSSATLWRTRSGKLDWPVTDTAGSVYDDDLSTGGAFHPADTPDALAYGSALGPEATFKDATAAAAAGAAAPNNDGGGGGGGGGSPQTRIRQYGGLFPSVGNTVTELISVQERGPGSADAGGSGGGGGGGGGSRYRATSAGGGGGGGGGWLQPRQSLPFPPPSGHHQHQHQWDPKRVASGPDGVGEPATPCGTSVPWSVPVPVLFGVGERPSSAVAQARTSLSASPAGPLAPPRASQLQLPQLHPKSQPRPYLGNEALVGTSGAANKSPCYSPSASASPSPPGRCGGAASGAAGGGVGGDVSTGSSSGIHRRRHPSGTMAVTFAEHAIQEPAKAQPHSPVVGYRHSAFTASQATRTTHCASRRAGASTGHLEAAAGGGMAALAAVQQPPPPAEAAAAQQRQVSATTPVRVLQPSPLAPSLEPVPLPDLPPIHTHRRMQPPPVWMVDGAVAAAAADMSDMYGPRRPVPSAAVEEIAEEEASPGEALSAAAAVKSECGRGRRYEQRPGPLRHDGGSSDDGDAAAVAEKPTPVIVAAAALAATAYTDDHDENRGAGRKGHVPQPQAGKCHSLEAVTKCRNKERG</sequence>
<feature type="compositionally biased region" description="Gly residues" evidence="1">
    <location>
        <begin position="1018"/>
        <end position="1036"/>
    </location>
</feature>
<dbReference type="RefSeq" id="XP_002952918.1">
    <property type="nucleotide sequence ID" value="XM_002952872.1"/>
</dbReference>
<dbReference type="InterPro" id="IPR029787">
    <property type="entry name" value="Nucleotide_cyclase"/>
</dbReference>
<organism evidence="6">
    <name type="scientific">Volvox carteri f. nagariensis</name>
    <dbReference type="NCBI Taxonomy" id="3068"/>
    <lineage>
        <taxon>Eukaryota</taxon>
        <taxon>Viridiplantae</taxon>
        <taxon>Chlorophyta</taxon>
        <taxon>core chlorophytes</taxon>
        <taxon>Chlorophyceae</taxon>
        <taxon>CS clade</taxon>
        <taxon>Chlamydomonadales</taxon>
        <taxon>Volvocaceae</taxon>
        <taxon>Volvox</taxon>
    </lineage>
</organism>
<feature type="compositionally biased region" description="Low complexity" evidence="1">
    <location>
        <begin position="1608"/>
        <end position="1618"/>
    </location>
</feature>
<dbReference type="OrthoDB" id="552766at2759"/>
<dbReference type="InParanoid" id="D8U2N8"/>
<evidence type="ECO:0000259" key="4">
    <source>
        <dbReference type="PROSITE" id="PS50125"/>
    </source>
</evidence>
<feature type="compositionally biased region" description="Low complexity" evidence="1">
    <location>
        <begin position="2117"/>
        <end position="2129"/>
    </location>
</feature>
<feature type="region of interest" description="Disordered" evidence="1">
    <location>
        <begin position="463"/>
        <end position="492"/>
    </location>
</feature>
<gene>
    <name evidence="5" type="ORF">VOLCADRAFT_118195</name>
</gene>
<feature type="compositionally biased region" description="Low complexity" evidence="1">
    <location>
        <begin position="756"/>
        <end position="782"/>
    </location>
</feature>
<keyword evidence="6" id="KW-1185">Reference proteome</keyword>
<feature type="compositionally biased region" description="Pro residues" evidence="1">
    <location>
        <begin position="1595"/>
        <end position="1607"/>
    </location>
</feature>
<proteinExistence type="predicted"/>
<feature type="compositionally biased region" description="Low complexity" evidence="1">
    <location>
        <begin position="1581"/>
        <end position="1590"/>
    </location>
</feature>
<feature type="compositionally biased region" description="Polar residues" evidence="1">
    <location>
        <begin position="704"/>
        <end position="715"/>
    </location>
</feature>
<feature type="region of interest" description="Disordered" evidence="1">
    <location>
        <begin position="2575"/>
        <end position="2600"/>
    </location>
</feature>
<dbReference type="PROSITE" id="PS50125">
    <property type="entry name" value="GUANYLATE_CYCLASE_2"/>
    <property type="match status" value="1"/>
</dbReference>
<feature type="compositionally biased region" description="Gly residues" evidence="1">
    <location>
        <begin position="2581"/>
        <end position="2591"/>
    </location>
</feature>
<feature type="compositionally biased region" description="Gly residues" evidence="1">
    <location>
        <begin position="2072"/>
        <end position="2081"/>
    </location>
</feature>
<feature type="compositionally biased region" description="Gly residues" evidence="1">
    <location>
        <begin position="2646"/>
        <end position="2656"/>
    </location>
</feature>
<dbReference type="GO" id="GO:0035556">
    <property type="term" value="P:intracellular signal transduction"/>
    <property type="evidence" value="ECO:0007669"/>
    <property type="project" value="InterPro"/>
</dbReference>
<keyword evidence="2" id="KW-1133">Transmembrane helix</keyword>
<feature type="region of interest" description="Disordered" evidence="1">
    <location>
        <begin position="742"/>
        <end position="795"/>
    </location>
</feature>
<feature type="region of interest" description="Disordered" evidence="1">
    <location>
        <begin position="2358"/>
        <end position="2409"/>
    </location>
</feature>
<feature type="region of interest" description="Disordered" evidence="1">
    <location>
        <begin position="523"/>
        <end position="547"/>
    </location>
</feature>
<feature type="transmembrane region" description="Helical" evidence="2">
    <location>
        <begin position="109"/>
        <end position="129"/>
    </location>
</feature>
<evidence type="ECO:0000313" key="6">
    <source>
        <dbReference type="Proteomes" id="UP000001058"/>
    </source>
</evidence>
<dbReference type="PANTHER" id="PTHR43081:SF1">
    <property type="entry name" value="ADENYLATE CYCLASE, TERMINAL-DIFFERENTIATION SPECIFIC"/>
    <property type="match status" value="1"/>
</dbReference>
<name>D8U2N8_VOLCA</name>
<evidence type="ECO:0000256" key="1">
    <source>
        <dbReference type="SAM" id="MobiDB-lite"/>
    </source>
</evidence>
<feature type="region of interest" description="Disordered" evidence="1">
    <location>
        <begin position="2268"/>
        <end position="2318"/>
    </location>
</feature>
<evidence type="ECO:0000313" key="5">
    <source>
        <dbReference type="EMBL" id="EFJ45840.1"/>
    </source>
</evidence>
<keyword evidence="2" id="KW-0472">Membrane</keyword>
<feature type="region of interest" description="Disordered" evidence="1">
    <location>
        <begin position="1226"/>
        <end position="1257"/>
    </location>
</feature>
<dbReference type="Proteomes" id="UP000001058">
    <property type="component" value="Unassembled WGS sequence"/>
</dbReference>
<dbReference type="GO" id="GO:0009190">
    <property type="term" value="P:cyclic nucleotide biosynthetic process"/>
    <property type="evidence" value="ECO:0007669"/>
    <property type="project" value="InterPro"/>
</dbReference>
<feature type="compositionally biased region" description="Basic and acidic residues" evidence="1">
    <location>
        <begin position="3000"/>
        <end position="3019"/>
    </location>
</feature>
<dbReference type="SUPFAM" id="SSF55073">
    <property type="entry name" value="Nucleotide cyclase"/>
    <property type="match status" value="2"/>
</dbReference>
<feature type="compositionally biased region" description="Low complexity" evidence="1">
    <location>
        <begin position="2008"/>
        <end position="2018"/>
    </location>
</feature>
<accession>D8U2N8</accession>
<feature type="region of interest" description="Disordered" evidence="1">
    <location>
        <begin position="2723"/>
        <end position="2820"/>
    </location>
</feature>
<reference evidence="5 6" key="1">
    <citation type="journal article" date="2010" name="Science">
        <title>Genomic analysis of organismal complexity in the multicellular green alga Volvox carteri.</title>
        <authorList>
            <person name="Prochnik S.E."/>
            <person name="Umen J."/>
            <person name="Nedelcu A.M."/>
            <person name="Hallmann A."/>
            <person name="Miller S.M."/>
            <person name="Nishii I."/>
            <person name="Ferris P."/>
            <person name="Kuo A."/>
            <person name="Mitros T."/>
            <person name="Fritz-Laylin L.K."/>
            <person name="Hellsten U."/>
            <person name="Chapman J."/>
            <person name="Simakov O."/>
            <person name="Rensing S.A."/>
            <person name="Terry A."/>
            <person name="Pangilinan J."/>
            <person name="Kapitonov V."/>
            <person name="Jurka J."/>
            <person name="Salamov A."/>
            <person name="Shapiro H."/>
            <person name="Schmutz J."/>
            <person name="Grimwood J."/>
            <person name="Lindquist E."/>
            <person name="Lucas S."/>
            <person name="Grigoriev I.V."/>
            <person name="Schmitt R."/>
            <person name="Kirk D."/>
            <person name="Rokhsar D.S."/>
        </authorList>
    </citation>
    <scope>NUCLEOTIDE SEQUENCE [LARGE SCALE GENOMIC DNA]</scope>
    <source>
        <strain evidence="6">f. Nagariensis / Eve</strain>
    </source>
</reference>
<feature type="compositionally biased region" description="Low complexity" evidence="1">
    <location>
        <begin position="2774"/>
        <end position="2784"/>
    </location>
</feature>
<dbReference type="PANTHER" id="PTHR43081">
    <property type="entry name" value="ADENYLATE CYCLASE, TERMINAL-DIFFERENTIATION SPECIFIC-RELATED"/>
    <property type="match status" value="1"/>
</dbReference>
<feature type="chain" id="PRO_5003124109" description="Guanylate cyclase domain-containing protein" evidence="3">
    <location>
        <begin position="21"/>
        <end position="3087"/>
    </location>
</feature>
<feature type="compositionally biased region" description="Gly residues" evidence="1">
    <location>
        <begin position="1624"/>
        <end position="1641"/>
    </location>
</feature>
<dbReference type="GeneID" id="9627821"/>
<dbReference type="InterPro" id="IPR050697">
    <property type="entry name" value="Adenylyl/Guanylyl_Cyclase_3/4"/>
</dbReference>
<feature type="domain" description="Guanylate cyclase" evidence="4">
    <location>
        <begin position="155"/>
        <end position="213"/>
    </location>
</feature>
<dbReference type="eggNOG" id="KOG0618">
    <property type="taxonomic scope" value="Eukaryota"/>
</dbReference>
<feature type="region of interest" description="Disordered" evidence="1">
    <location>
        <begin position="1279"/>
        <end position="1324"/>
    </location>
</feature>
<feature type="compositionally biased region" description="Low complexity" evidence="1">
    <location>
        <begin position="1285"/>
        <end position="1298"/>
    </location>
</feature>
<feature type="compositionally biased region" description="Low complexity" evidence="1">
    <location>
        <begin position="2727"/>
        <end position="2742"/>
    </location>
</feature>
<dbReference type="STRING" id="3068.D8U2N8"/>
<feature type="transmembrane region" description="Helical" evidence="2">
    <location>
        <begin position="150"/>
        <end position="168"/>
    </location>
</feature>
<feature type="region of interest" description="Disordered" evidence="1">
    <location>
        <begin position="1997"/>
        <end position="2129"/>
    </location>
</feature>
<feature type="region of interest" description="Disordered" evidence="1">
    <location>
        <begin position="1392"/>
        <end position="1413"/>
    </location>
</feature>
<feature type="compositionally biased region" description="Basic and acidic residues" evidence="1">
    <location>
        <begin position="1997"/>
        <end position="2007"/>
    </location>
</feature>
<feature type="region of interest" description="Disordered" evidence="1">
    <location>
        <begin position="653"/>
        <end position="721"/>
    </location>
</feature>
<protein>
    <recommendedName>
        <fullName evidence="4">Guanylate cyclase domain-containing protein</fullName>
    </recommendedName>
</protein>
<keyword evidence="3" id="KW-0732">Signal</keyword>
<evidence type="ECO:0000256" key="2">
    <source>
        <dbReference type="SAM" id="Phobius"/>
    </source>
</evidence>